<comment type="caution">
    <text evidence="2">The sequence shown here is derived from an EMBL/GenBank/DDBJ whole genome shotgun (WGS) entry which is preliminary data.</text>
</comment>
<proteinExistence type="predicted"/>
<evidence type="ECO:0000313" key="2">
    <source>
        <dbReference type="EMBL" id="CAD6192412.1"/>
    </source>
</evidence>
<reference evidence="2" key="1">
    <citation type="submission" date="2020-10" db="EMBL/GenBank/DDBJ databases">
        <authorList>
            <person name="Kikuchi T."/>
        </authorList>
    </citation>
    <scope>NUCLEOTIDE SEQUENCE</scope>
    <source>
        <strain evidence="2">NKZ352</strain>
    </source>
</reference>
<evidence type="ECO:0000256" key="1">
    <source>
        <dbReference type="SAM" id="MobiDB-lite"/>
    </source>
</evidence>
<feature type="compositionally biased region" description="Basic and acidic residues" evidence="1">
    <location>
        <begin position="41"/>
        <end position="51"/>
    </location>
</feature>
<dbReference type="Proteomes" id="UP000835052">
    <property type="component" value="Unassembled WGS sequence"/>
</dbReference>
<name>A0A8S1HB86_9PELO</name>
<keyword evidence="3" id="KW-1185">Reference proteome</keyword>
<sequence length="127" mass="13732">MKLSLSLAKAAVPLAPGEAAVRESNEEGDDSASVGVTSPLEPEKAVGRGDEGREDGEDGGGRHLPMDSRGKKAHFIEPSRLNPKDLLSSKIHRKMSSSTVLIFFVARRLGQRHSMDRMAPQWQGSLN</sequence>
<feature type="region of interest" description="Disordered" evidence="1">
    <location>
        <begin position="14"/>
        <end position="77"/>
    </location>
</feature>
<accession>A0A8S1HB86</accession>
<gene>
    <name evidence="2" type="ORF">CAUJ_LOCUS8331</name>
</gene>
<dbReference type="AlphaFoldDB" id="A0A8S1HB86"/>
<dbReference type="EMBL" id="CAJGYM010000027">
    <property type="protein sequence ID" value="CAD6192412.1"/>
    <property type="molecule type" value="Genomic_DNA"/>
</dbReference>
<feature type="compositionally biased region" description="Basic and acidic residues" evidence="1">
    <location>
        <begin position="59"/>
        <end position="77"/>
    </location>
</feature>
<protein>
    <submittedName>
        <fullName evidence="2">Uncharacterized protein</fullName>
    </submittedName>
</protein>
<evidence type="ECO:0000313" key="3">
    <source>
        <dbReference type="Proteomes" id="UP000835052"/>
    </source>
</evidence>
<organism evidence="2 3">
    <name type="scientific">Caenorhabditis auriculariae</name>
    <dbReference type="NCBI Taxonomy" id="2777116"/>
    <lineage>
        <taxon>Eukaryota</taxon>
        <taxon>Metazoa</taxon>
        <taxon>Ecdysozoa</taxon>
        <taxon>Nematoda</taxon>
        <taxon>Chromadorea</taxon>
        <taxon>Rhabditida</taxon>
        <taxon>Rhabditina</taxon>
        <taxon>Rhabditomorpha</taxon>
        <taxon>Rhabditoidea</taxon>
        <taxon>Rhabditidae</taxon>
        <taxon>Peloderinae</taxon>
        <taxon>Caenorhabditis</taxon>
    </lineage>
</organism>